<organism evidence="2 3">
    <name type="scientific">Verticillium dahliae</name>
    <name type="common">Verticillium wilt</name>
    <dbReference type="NCBI Taxonomy" id="27337"/>
    <lineage>
        <taxon>Eukaryota</taxon>
        <taxon>Fungi</taxon>
        <taxon>Dikarya</taxon>
        <taxon>Ascomycota</taxon>
        <taxon>Pezizomycotina</taxon>
        <taxon>Sordariomycetes</taxon>
        <taxon>Hypocreomycetidae</taxon>
        <taxon>Glomerellales</taxon>
        <taxon>Plectosphaerellaceae</taxon>
        <taxon>Verticillium</taxon>
    </lineage>
</organism>
<evidence type="ECO:0000256" key="1">
    <source>
        <dbReference type="SAM" id="MobiDB-lite"/>
    </source>
</evidence>
<proteinExistence type="predicted"/>
<comment type="caution">
    <text evidence="2">The sequence shown here is derived from an EMBL/GenBank/DDBJ whole genome shotgun (WGS) entry which is preliminary data.</text>
</comment>
<feature type="region of interest" description="Disordered" evidence="1">
    <location>
        <begin position="59"/>
        <end position="88"/>
    </location>
</feature>
<dbReference type="Proteomes" id="UP000288725">
    <property type="component" value="Unassembled WGS sequence"/>
</dbReference>
<dbReference type="EMBL" id="RSDZ01000005">
    <property type="protein sequence ID" value="RXG50580.1"/>
    <property type="molecule type" value="Genomic_DNA"/>
</dbReference>
<feature type="region of interest" description="Disordered" evidence="1">
    <location>
        <begin position="1"/>
        <end position="26"/>
    </location>
</feature>
<dbReference type="AlphaFoldDB" id="A0A444SB40"/>
<evidence type="ECO:0000313" key="2">
    <source>
        <dbReference type="EMBL" id="RXG50580.1"/>
    </source>
</evidence>
<gene>
    <name evidence="2" type="ORF">VDGE_30295</name>
</gene>
<accession>A0A444SB40</accession>
<name>A0A444SB40_VERDA</name>
<protein>
    <submittedName>
        <fullName evidence="2">Uncharacterized protein</fullName>
    </submittedName>
</protein>
<feature type="compositionally biased region" description="Basic and acidic residues" evidence="1">
    <location>
        <begin position="72"/>
        <end position="88"/>
    </location>
</feature>
<evidence type="ECO:0000313" key="3">
    <source>
        <dbReference type="Proteomes" id="UP000288725"/>
    </source>
</evidence>
<sequence>MGIKSTRLFGPPCSEGPQSADTQERHDQRALDLAAMNSLTRTLLLMAAAGGSADIGGMLLDSGAEAAPRGPNRQEKRRSTASRERCTR</sequence>
<reference evidence="2 3" key="1">
    <citation type="submission" date="2018-12" db="EMBL/GenBank/DDBJ databases">
        <title>Genome of Verticillium dahliae isolate Getta Getta.</title>
        <authorList>
            <person name="Gardiner D.M."/>
        </authorList>
    </citation>
    <scope>NUCLEOTIDE SEQUENCE [LARGE SCALE GENOMIC DNA]</scope>
    <source>
        <strain evidence="2 3">Getta Getta</strain>
    </source>
</reference>